<sequence>MMTLGDDAKVVENFVRVAQIIANLESILTQAKNLSLTAKNARVVALRAGDAALGFKPITNFIDEFSEQTIASTTKIAELSNQLFRVAHKLVRSSQYFHQMTELKALVKSNQVEAMYQHALKSQRRAASQLSLALSELENHFEDIQKQMQSAEYIAVTSRVEATNAGDFSDSLQSVSDFIASAAKTIKTAVVYNLSEIHTLRGVLK</sequence>
<dbReference type="RefSeq" id="WP_039610682.1">
    <property type="nucleotide sequence ID" value="NZ_JWIC01000007.1"/>
</dbReference>
<keyword evidence="1" id="KW-0175">Coiled coil</keyword>
<feature type="coiled-coil region" evidence="1">
    <location>
        <begin position="120"/>
        <end position="154"/>
    </location>
</feature>
<dbReference type="SUPFAM" id="SSF58104">
    <property type="entry name" value="Methyl-accepting chemotaxis protein (MCP) signaling domain"/>
    <property type="match status" value="1"/>
</dbReference>
<evidence type="ECO:0000313" key="3">
    <source>
        <dbReference type="EMBL" id="KID56108.1"/>
    </source>
</evidence>
<gene>
    <name evidence="3" type="ORF">JF50_17585</name>
</gene>
<evidence type="ECO:0000256" key="1">
    <source>
        <dbReference type="SAM" id="Coils"/>
    </source>
</evidence>
<organism evidence="2">
    <name type="scientific">Pseudoalteromonas luteoviolacea</name>
    <dbReference type="NCBI Taxonomy" id="43657"/>
    <lineage>
        <taxon>Bacteria</taxon>
        <taxon>Pseudomonadati</taxon>
        <taxon>Pseudomonadota</taxon>
        <taxon>Gammaproteobacteria</taxon>
        <taxon>Alteromonadales</taxon>
        <taxon>Pseudoalteromonadaceae</taxon>
        <taxon>Pseudoalteromonas</taxon>
    </lineage>
</organism>
<dbReference type="EMBL" id="KF724688">
    <property type="protein sequence ID" value="AHX39847.1"/>
    <property type="molecule type" value="Genomic_DNA"/>
</dbReference>
<reference evidence="3 4" key="2">
    <citation type="submission" date="2014-12" db="EMBL/GenBank/DDBJ databases">
        <title>Draft Genome Sequence of Pseudoalteromonas luteoviolacea HI1.</title>
        <authorList>
            <person name="Asahina A.Y."/>
            <person name="Hadfield M.G."/>
        </authorList>
    </citation>
    <scope>NUCLEOTIDE SEQUENCE [LARGE SCALE GENOMIC DNA]</scope>
    <source>
        <strain evidence="3 4">HI1</strain>
    </source>
</reference>
<dbReference type="Proteomes" id="UP000031327">
    <property type="component" value="Unassembled WGS sequence"/>
</dbReference>
<accession>A0A023Q132</accession>
<name>A0A023Q132_9GAMM</name>
<evidence type="ECO:0000313" key="2">
    <source>
        <dbReference type="EMBL" id="AHX39847.1"/>
    </source>
</evidence>
<evidence type="ECO:0000313" key="4">
    <source>
        <dbReference type="Proteomes" id="UP000031327"/>
    </source>
</evidence>
<dbReference type="AlphaFoldDB" id="A0A023Q132"/>
<protein>
    <submittedName>
        <fullName evidence="2 3">Chemotaxis protein</fullName>
    </submittedName>
</protein>
<dbReference type="Gene3D" id="6.10.250.3200">
    <property type="match status" value="1"/>
</dbReference>
<reference evidence="2" key="1">
    <citation type="journal article" date="2014" name="Science">
        <title>Marine tubeworm metamorphosis induced by arrays of bacterial phage tail-like structures.</title>
        <authorList>
            <person name="Shikuma N.J."/>
            <person name="Pilhofer M."/>
            <person name="Weiss G.L."/>
            <person name="Hadfield M.G."/>
            <person name="Jensen G.J."/>
            <person name="Newman D.K."/>
        </authorList>
    </citation>
    <scope>NUCLEOTIDE SEQUENCE</scope>
    <source>
        <strain evidence="2">HI1</strain>
    </source>
</reference>
<proteinExistence type="predicted"/>
<dbReference type="EMBL" id="JWIC01000007">
    <property type="protein sequence ID" value="KID56108.1"/>
    <property type="molecule type" value="Genomic_DNA"/>
</dbReference>